<keyword evidence="3 6" id="KW-0238">DNA-binding</keyword>
<dbReference type="CDD" id="cd00086">
    <property type="entry name" value="homeodomain"/>
    <property type="match status" value="1"/>
</dbReference>
<evidence type="ECO:0000256" key="3">
    <source>
        <dbReference type="ARBA" id="ARBA00023125"/>
    </source>
</evidence>
<dbReference type="SMART" id="SM00389">
    <property type="entry name" value="HOX"/>
    <property type="match status" value="1"/>
</dbReference>
<dbReference type="PANTHER" id="PTHR45874:SF8">
    <property type="entry name" value="PROTEIN CBG23031"/>
    <property type="match status" value="1"/>
</dbReference>
<dbReference type="EMBL" id="CP092622">
    <property type="protein sequence ID" value="UMM25782.1"/>
    <property type="molecule type" value="Genomic_DNA"/>
</dbReference>
<keyword evidence="11" id="KW-1185">Reference proteome</keyword>
<evidence type="ECO:0000256" key="5">
    <source>
        <dbReference type="ARBA" id="ARBA00023242"/>
    </source>
</evidence>
<feature type="DNA-binding region" description="Homeobox" evidence="6">
    <location>
        <begin position="161"/>
        <end position="220"/>
    </location>
</feature>
<evidence type="ECO:0000313" key="10">
    <source>
        <dbReference type="EMBL" id="UMM25782.1"/>
    </source>
</evidence>
<accession>A0AAE9EPT5</accession>
<dbReference type="AlphaFoldDB" id="A0AAE9EPT5"/>
<feature type="domain" description="Homeobox" evidence="9">
    <location>
        <begin position="159"/>
        <end position="219"/>
    </location>
</feature>
<comment type="similarity">
    <text evidence="2">Belongs to the Abd-B homeobox family.</text>
</comment>
<gene>
    <name evidence="10" type="ORF">L5515_005462</name>
</gene>
<keyword evidence="5 6" id="KW-0539">Nucleus</keyword>
<dbReference type="PROSITE" id="PS50071">
    <property type="entry name" value="HOMEOBOX_2"/>
    <property type="match status" value="1"/>
</dbReference>
<dbReference type="InterPro" id="IPR017970">
    <property type="entry name" value="Homeobox_CS"/>
</dbReference>
<comment type="subcellular location">
    <subcellularLocation>
        <location evidence="1 6 7">Nucleus</location>
    </subcellularLocation>
</comment>
<dbReference type="InterPro" id="IPR009057">
    <property type="entry name" value="Homeodomain-like_sf"/>
</dbReference>
<feature type="compositionally biased region" description="Low complexity" evidence="8">
    <location>
        <begin position="1"/>
        <end position="18"/>
    </location>
</feature>
<evidence type="ECO:0000256" key="2">
    <source>
        <dbReference type="ARBA" id="ARBA00006317"/>
    </source>
</evidence>
<dbReference type="GO" id="GO:0003677">
    <property type="term" value="F:DNA binding"/>
    <property type="evidence" value="ECO:0007669"/>
    <property type="project" value="UniProtKB-UniRule"/>
</dbReference>
<dbReference type="Proteomes" id="UP000829354">
    <property type="component" value="Chromosome III"/>
</dbReference>
<evidence type="ECO:0000259" key="9">
    <source>
        <dbReference type="PROSITE" id="PS50071"/>
    </source>
</evidence>
<evidence type="ECO:0000256" key="6">
    <source>
        <dbReference type="PROSITE-ProRule" id="PRU00108"/>
    </source>
</evidence>
<dbReference type="InterPro" id="IPR020479">
    <property type="entry name" value="HD_metazoa"/>
</dbReference>
<evidence type="ECO:0000313" key="11">
    <source>
        <dbReference type="Proteomes" id="UP000829354"/>
    </source>
</evidence>
<dbReference type="PROSITE" id="PS00027">
    <property type="entry name" value="HOMEOBOX_1"/>
    <property type="match status" value="1"/>
</dbReference>
<evidence type="ECO:0000256" key="1">
    <source>
        <dbReference type="ARBA" id="ARBA00004123"/>
    </source>
</evidence>
<dbReference type="PANTHER" id="PTHR45874">
    <property type="entry name" value="HOMEOBOX PROTEIN ABDOMINAL-B"/>
    <property type="match status" value="1"/>
</dbReference>
<dbReference type="Pfam" id="PF00046">
    <property type="entry name" value="Homeodomain"/>
    <property type="match status" value="1"/>
</dbReference>
<dbReference type="SUPFAM" id="SSF46689">
    <property type="entry name" value="Homeodomain-like"/>
    <property type="match status" value="1"/>
</dbReference>
<dbReference type="PRINTS" id="PR00024">
    <property type="entry name" value="HOMEOBOX"/>
</dbReference>
<evidence type="ECO:0000256" key="7">
    <source>
        <dbReference type="RuleBase" id="RU000682"/>
    </source>
</evidence>
<dbReference type="InterPro" id="IPR001356">
    <property type="entry name" value="HD"/>
</dbReference>
<sequence>MEAMRDLSISDSRSDSSSPAPNTDIVGAATAQSLWSHGLNDPSFQFSQMMYNPSLTSQMTTSSSCSTSSTPLHSSTTPSASSTAMFDFAATAQQQYLYQSAYNPWAYQAYGFQYQPMYTGATVTDAMGFKDVTIPSSNRSSTATTPNASMATLSWAMASEGKKKRQPYKKDQISRLEYEYKINPYLTNKRRSELSLQLMLDEKQVKVWFQNRRMKDKKLRQRVSGPFPHGELMIPCNERLIN</sequence>
<dbReference type="Gene3D" id="1.10.10.60">
    <property type="entry name" value="Homeodomain-like"/>
    <property type="match status" value="1"/>
</dbReference>
<keyword evidence="4 6" id="KW-0371">Homeobox</keyword>
<evidence type="ECO:0000256" key="4">
    <source>
        <dbReference type="ARBA" id="ARBA00023155"/>
    </source>
</evidence>
<reference evidence="10 11" key="1">
    <citation type="submission" date="2022-04" db="EMBL/GenBank/DDBJ databases">
        <title>Chromosome-level reference genomes for two strains of Caenorhabditis briggsae: an improved platform for comparative genomics.</title>
        <authorList>
            <person name="Stevens L."/>
            <person name="Andersen E."/>
        </authorList>
    </citation>
    <scope>NUCLEOTIDE SEQUENCE [LARGE SCALE GENOMIC DNA]</scope>
    <source>
        <strain evidence="10">VX34</strain>
        <tissue evidence="10">Whole-organism</tissue>
    </source>
</reference>
<feature type="region of interest" description="Disordered" evidence="8">
    <location>
        <begin position="1"/>
        <end position="23"/>
    </location>
</feature>
<evidence type="ECO:0000256" key="8">
    <source>
        <dbReference type="SAM" id="MobiDB-lite"/>
    </source>
</evidence>
<protein>
    <recommendedName>
        <fullName evidence="9">Homeobox domain-containing protein</fullName>
    </recommendedName>
</protein>
<name>A0AAE9EPT5_CAEBR</name>
<dbReference type="GO" id="GO:0000981">
    <property type="term" value="F:DNA-binding transcription factor activity, RNA polymerase II-specific"/>
    <property type="evidence" value="ECO:0007669"/>
    <property type="project" value="InterPro"/>
</dbReference>
<dbReference type="GO" id="GO:0005634">
    <property type="term" value="C:nucleus"/>
    <property type="evidence" value="ECO:0007669"/>
    <property type="project" value="UniProtKB-SubCell"/>
</dbReference>
<proteinExistence type="inferred from homology"/>
<organism evidence="10 11">
    <name type="scientific">Caenorhabditis briggsae</name>
    <dbReference type="NCBI Taxonomy" id="6238"/>
    <lineage>
        <taxon>Eukaryota</taxon>
        <taxon>Metazoa</taxon>
        <taxon>Ecdysozoa</taxon>
        <taxon>Nematoda</taxon>
        <taxon>Chromadorea</taxon>
        <taxon>Rhabditida</taxon>
        <taxon>Rhabditina</taxon>
        <taxon>Rhabditomorpha</taxon>
        <taxon>Rhabditoidea</taxon>
        <taxon>Rhabditidae</taxon>
        <taxon>Peloderinae</taxon>
        <taxon>Caenorhabditis</taxon>
    </lineage>
</organism>
<dbReference type="InterPro" id="IPR046333">
    <property type="entry name" value="HXA10/ABDB-like"/>
</dbReference>